<dbReference type="EnsemblPlants" id="LPERR11G19110.1">
    <property type="protein sequence ID" value="LPERR11G19110.1"/>
    <property type="gene ID" value="LPERR11G19110"/>
</dbReference>
<dbReference type="HOGENOM" id="CLU_1024364_0_0_1"/>
<reference evidence="2 3" key="1">
    <citation type="submission" date="2012-08" db="EMBL/GenBank/DDBJ databases">
        <title>Oryza genome evolution.</title>
        <authorList>
            <person name="Wing R.A."/>
        </authorList>
    </citation>
    <scope>NUCLEOTIDE SEQUENCE</scope>
</reference>
<dbReference type="Gramene" id="LPERR11G19110.1">
    <property type="protein sequence ID" value="LPERR11G19110.1"/>
    <property type="gene ID" value="LPERR11G19110"/>
</dbReference>
<dbReference type="AlphaFoldDB" id="A0A0D9XV95"/>
<reference evidence="2" key="3">
    <citation type="submission" date="2015-04" db="UniProtKB">
        <authorList>
            <consortium name="EnsemblPlants"/>
        </authorList>
    </citation>
    <scope>IDENTIFICATION</scope>
</reference>
<dbReference type="Proteomes" id="UP000032180">
    <property type="component" value="Chromosome 11"/>
</dbReference>
<dbReference type="InterPro" id="IPR032675">
    <property type="entry name" value="LRR_dom_sf"/>
</dbReference>
<dbReference type="SUPFAM" id="SSF52047">
    <property type="entry name" value="RNI-like"/>
    <property type="match status" value="1"/>
</dbReference>
<evidence type="ECO:0000313" key="2">
    <source>
        <dbReference type="EnsemblPlants" id="LPERR11G19110.1"/>
    </source>
</evidence>
<dbReference type="Gene3D" id="3.80.10.10">
    <property type="entry name" value="Ribonuclease Inhibitor"/>
    <property type="match status" value="1"/>
</dbReference>
<accession>A0A0D9XV95</accession>
<protein>
    <submittedName>
        <fullName evidence="2">Uncharacterized protein</fullName>
    </submittedName>
</protein>
<evidence type="ECO:0000313" key="3">
    <source>
        <dbReference type="Proteomes" id="UP000032180"/>
    </source>
</evidence>
<organism evidence="2 3">
    <name type="scientific">Leersia perrieri</name>
    <dbReference type="NCBI Taxonomy" id="77586"/>
    <lineage>
        <taxon>Eukaryota</taxon>
        <taxon>Viridiplantae</taxon>
        <taxon>Streptophyta</taxon>
        <taxon>Embryophyta</taxon>
        <taxon>Tracheophyta</taxon>
        <taxon>Spermatophyta</taxon>
        <taxon>Magnoliopsida</taxon>
        <taxon>Liliopsida</taxon>
        <taxon>Poales</taxon>
        <taxon>Poaceae</taxon>
        <taxon>BOP clade</taxon>
        <taxon>Oryzoideae</taxon>
        <taxon>Oryzeae</taxon>
        <taxon>Oryzinae</taxon>
        <taxon>Leersia</taxon>
    </lineage>
</organism>
<reference evidence="3" key="2">
    <citation type="submission" date="2013-12" db="EMBL/GenBank/DDBJ databases">
        <authorList>
            <person name="Yu Y."/>
            <person name="Lee S."/>
            <person name="de Baynast K."/>
            <person name="Wissotski M."/>
            <person name="Liu L."/>
            <person name="Talag J."/>
            <person name="Goicoechea J."/>
            <person name="Angelova A."/>
            <person name="Jetty R."/>
            <person name="Kudrna D."/>
            <person name="Golser W."/>
            <person name="Rivera L."/>
            <person name="Zhang J."/>
            <person name="Wing R."/>
        </authorList>
    </citation>
    <scope>NUCLEOTIDE SEQUENCE</scope>
</reference>
<evidence type="ECO:0000256" key="1">
    <source>
        <dbReference type="SAM" id="MobiDB-lite"/>
    </source>
</evidence>
<dbReference type="STRING" id="77586.A0A0D9XV95"/>
<feature type="region of interest" description="Disordered" evidence="1">
    <location>
        <begin position="1"/>
        <end position="31"/>
    </location>
</feature>
<name>A0A0D9XV95_9ORYZ</name>
<sequence length="272" mass="30259">MAPLSPAAARRRRLEPAPPPTPASPLDRQARSTGKCVTLDPFNVFTTIADLESPAQADWAACITWEEALPLRSSWLLPCLTELQLEDCPKLRALPRQLGQQATSLKELLIGRASCLKTVEDLAFLSSGLQVQRCEVLERVSNLPQVRILLVNDCPNLRRVEELANLEQLLLDKDMQEISELWIPGLQEQRRRVHGDELEMCHRTCKAAATSLPGSNSRSHDAQASWPSIPMPRKVSHSDKLVESIFITACEEGIQHERVVLDICSKGSAHKV</sequence>
<proteinExistence type="predicted"/>
<keyword evidence="3" id="KW-1185">Reference proteome</keyword>